<dbReference type="Proteomes" id="UP000321746">
    <property type="component" value="Unassembled WGS sequence"/>
</dbReference>
<comment type="caution">
    <text evidence="1">The sequence shown here is derived from an EMBL/GenBank/DDBJ whole genome shotgun (WGS) entry which is preliminary data.</text>
</comment>
<evidence type="ECO:0000313" key="1">
    <source>
        <dbReference type="EMBL" id="GEN62841.1"/>
    </source>
</evidence>
<keyword evidence="2" id="KW-1185">Reference proteome</keyword>
<reference evidence="1 2" key="1">
    <citation type="submission" date="2019-07" db="EMBL/GenBank/DDBJ databases">
        <title>Whole genome shotgun sequence of Acetobacter oeni NBRC 105207.</title>
        <authorList>
            <person name="Hosoyama A."/>
            <person name="Uohara A."/>
            <person name="Ohji S."/>
            <person name="Ichikawa N."/>
        </authorList>
    </citation>
    <scope>NUCLEOTIDE SEQUENCE [LARGE SCALE GENOMIC DNA]</scope>
    <source>
        <strain evidence="1 2">NBRC 105207</strain>
    </source>
</reference>
<protein>
    <submittedName>
        <fullName evidence="1">Uncharacterized protein</fullName>
    </submittedName>
</protein>
<proteinExistence type="predicted"/>
<name>A0A511XIV5_9PROT</name>
<dbReference type="EMBL" id="BJYG01000011">
    <property type="protein sequence ID" value="GEN62841.1"/>
    <property type="molecule type" value="Genomic_DNA"/>
</dbReference>
<accession>A0A511XIV5</accession>
<gene>
    <name evidence="1" type="ORF">AOE01nite_10650</name>
</gene>
<sequence>MSEPVAVVAPVVGHFFRSFRQIRQQNIGSFEITDLTCGQIKADRPALTVADSV</sequence>
<evidence type="ECO:0000313" key="2">
    <source>
        <dbReference type="Proteomes" id="UP000321746"/>
    </source>
</evidence>
<organism evidence="1 2">
    <name type="scientific">Acetobacter oeni</name>
    <dbReference type="NCBI Taxonomy" id="304077"/>
    <lineage>
        <taxon>Bacteria</taxon>
        <taxon>Pseudomonadati</taxon>
        <taxon>Pseudomonadota</taxon>
        <taxon>Alphaproteobacteria</taxon>
        <taxon>Acetobacterales</taxon>
        <taxon>Acetobacteraceae</taxon>
        <taxon>Acetobacter</taxon>
    </lineage>
</organism>
<dbReference type="AlphaFoldDB" id="A0A511XIV5"/>